<dbReference type="Pfam" id="PF09994">
    <property type="entry name" value="T6SS_Tle1-like_cat"/>
    <property type="match status" value="1"/>
</dbReference>
<protein>
    <recommendedName>
        <fullName evidence="1">T6SS Phospholipase effector Tle1-like catalytic domain-containing protein</fullName>
    </recommendedName>
</protein>
<reference evidence="2 3" key="1">
    <citation type="submission" date="2019-04" db="EMBL/GenBank/DDBJ databases">
        <title>Friends and foes A comparative genomics study of 23 Aspergillus species from section Flavi.</title>
        <authorList>
            <consortium name="DOE Joint Genome Institute"/>
            <person name="Kjaerbolling I."/>
            <person name="Vesth T."/>
            <person name="Frisvad J.C."/>
            <person name="Nybo J.L."/>
            <person name="Theobald S."/>
            <person name="Kildgaard S."/>
            <person name="Isbrandt T."/>
            <person name="Kuo A."/>
            <person name="Sato A."/>
            <person name="Lyhne E.K."/>
            <person name="Kogle M.E."/>
            <person name="Wiebenga A."/>
            <person name="Kun R.S."/>
            <person name="Lubbers R.J."/>
            <person name="Makela M.R."/>
            <person name="Barry K."/>
            <person name="Chovatia M."/>
            <person name="Clum A."/>
            <person name="Daum C."/>
            <person name="Haridas S."/>
            <person name="He G."/>
            <person name="LaButti K."/>
            <person name="Lipzen A."/>
            <person name="Mondo S."/>
            <person name="Riley R."/>
            <person name="Salamov A."/>
            <person name="Simmons B.A."/>
            <person name="Magnuson J.K."/>
            <person name="Henrissat B."/>
            <person name="Mortensen U.H."/>
            <person name="Larsen T.O."/>
            <person name="Devries R.P."/>
            <person name="Grigoriev I.V."/>
            <person name="Machida M."/>
            <person name="Baker S.E."/>
            <person name="Andersen M.R."/>
        </authorList>
    </citation>
    <scope>NUCLEOTIDE SEQUENCE [LARGE SCALE GENOMIC DNA]</scope>
    <source>
        <strain evidence="2 3">IBT 18842</strain>
    </source>
</reference>
<organism evidence="2 3">
    <name type="scientific">Aspergillus avenaceus</name>
    <dbReference type="NCBI Taxonomy" id="36643"/>
    <lineage>
        <taxon>Eukaryota</taxon>
        <taxon>Fungi</taxon>
        <taxon>Dikarya</taxon>
        <taxon>Ascomycota</taxon>
        <taxon>Pezizomycotina</taxon>
        <taxon>Eurotiomycetes</taxon>
        <taxon>Eurotiomycetidae</taxon>
        <taxon>Eurotiales</taxon>
        <taxon>Aspergillaceae</taxon>
        <taxon>Aspergillus</taxon>
        <taxon>Aspergillus subgen. Circumdati</taxon>
    </lineage>
</organism>
<accession>A0A5N6TYK1</accession>
<dbReference type="OrthoDB" id="3162439at2759"/>
<feature type="domain" description="T6SS Phospholipase effector Tle1-like catalytic" evidence="1">
    <location>
        <begin position="16"/>
        <end position="295"/>
    </location>
</feature>
<evidence type="ECO:0000313" key="2">
    <source>
        <dbReference type="EMBL" id="KAE8151334.1"/>
    </source>
</evidence>
<dbReference type="EMBL" id="ML742073">
    <property type="protein sequence ID" value="KAE8151334.1"/>
    <property type="molecule type" value="Genomic_DNA"/>
</dbReference>
<sequence length="460" mass="52868">MGHKKDEKKKKKKGGRRLVLCFDGTGNRFNADESDTNVMKIYEMLDRQTDRQYEYYQLVAGIGTFTTGSSGSALGFFGRMKEKFETILDQAIGTTFQYHVCKGYEFIMRYYKPGDYIYFFGFSRGAYTARFLSEMIDVVGVLSKGNEEMIRFAYATFAEYIKASGREPTADDLKKKSYRDSFKNTFCRPDIKVYFLGIFDCVNSVGQFEVPFRRAPYHFTSTPSAVHIRHAVSIHERRLKFKPKLCLYKDSSDTVDLKEVWFAGNHCDVGGGEKYEHGQQEHLLSDTPLAWMIDEILALDDDPDAKLCLDMSSIANSGHLHAGHERLMQLHRNPEKCHHEVVNARRPHDYLTYGRGEGWLMTTLWWVIEILPLFTRLELEHGRWIPRYWPPNLGASRDLPDDAVVHPSVQAMHHANDPLRVARSLLPWNLKKPASIDLLGTSVGTKVRESRGAHQWAWGE</sequence>
<evidence type="ECO:0000259" key="1">
    <source>
        <dbReference type="Pfam" id="PF09994"/>
    </source>
</evidence>
<dbReference type="PANTHER" id="PTHR33840">
    <property type="match status" value="1"/>
</dbReference>
<name>A0A5N6TYK1_ASPAV</name>
<dbReference type="PANTHER" id="PTHR33840:SF2">
    <property type="entry name" value="TLE1 PHOSPHOLIPASE DOMAIN-CONTAINING PROTEIN"/>
    <property type="match status" value="1"/>
</dbReference>
<proteinExistence type="predicted"/>
<dbReference type="AlphaFoldDB" id="A0A5N6TYK1"/>
<dbReference type="Proteomes" id="UP000325780">
    <property type="component" value="Unassembled WGS sequence"/>
</dbReference>
<keyword evidence="3" id="KW-1185">Reference proteome</keyword>
<evidence type="ECO:0000313" key="3">
    <source>
        <dbReference type="Proteomes" id="UP000325780"/>
    </source>
</evidence>
<gene>
    <name evidence="2" type="ORF">BDV25DRAFT_128857</name>
</gene>
<dbReference type="InterPro" id="IPR018712">
    <property type="entry name" value="Tle1-like_cat"/>
</dbReference>